<proteinExistence type="predicted"/>
<sequence length="278" mass="30281">MSSTSSPTFLSAGGPLRVPLSRLGSFSTFARKPNAKRFKQKLMGRLIAVGPAEKSIRFRAYDKVRRFVKGNKSTENSSAPDASTVHHIIAPPNQSNIEVLPIAAEKSSADVKGKGVDRGLLCVQTPMSRICELPSPGPPPTDPLPPVPPSPLSLPILYEEKTDDNGNLPPRVRRSMDGAATRKRQRSFTESLGFKRARVEPASDFIPVPANVLPSSASMQELYDEIAEACFTRAVEEFFRDWKASEVYNFPLPRIAGGARKYVNAVAGPSRITLEHAA</sequence>
<keyword evidence="2" id="KW-1185">Reference proteome</keyword>
<dbReference type="EMBL" id="MU277207">
    <property type="protein sequence ID" value="KAI0062408.1"/>
    <property type="molecule type" value="Genomic_DNA"/>
</dbReference>
<evidence type="ECO:0000313" key="1">
    <source>
        <dbReference type="EMBL" id="KAI0062408.1"/>
    </source>
</evidence>
<accession>A0ACB8T2R5</accession>
<name>A0ACB8T2R5_9AGAM</name>
<evidence type="ECO:0000313" key="2">
    <source>
        <dbReference type="Proteomes" id="UP000814140"/>
    </source>
</evidence>
<gene>
    <name evidence="1" type="ORF">BV25DRAFT_1915955</name>
</gene>
<comment type="caution">
    <text evidence="1">The sequence shown here is derived from an EMBL/GenBank/DDBJ whole genome shotgun (WGS) entry which is preliminary data.</text>
</comment>
<reference evidence="1" key="1">
    <citation type="submission" date="2021-03" db="EMBL/GenBank/DDBJ databases">
        <authorList>
            <consortium name="DOE Joint Genome Institute"/>
            <person name="Ahrendt S."/>
            <person name="Looney B.P."/>
            <person name="Miyauchi S."/>
            <person name="Morin E."/>
            <person name="Drula E."/>
            <person name="Courty P.E."/>
            <person name="Chicoki N."/>
            <person name="Fauchery L."/>
            <person name="Kohler A."/>
            <person name="Kuo A."/>
            <person name="Labutti K."/>
            <person name="Pangilinan J."/>
            <person name="Lipzen A."/>
            <person name="Riley R."/>
            <person name="Andreopoulos W."/>
            <person name="He G."/>
            <person name="Johnson J."/>
            <person name="Barry K.W."/>
            <person name="Grigoriev I.V."/>
            <person name="Nagy L."/>
            <person name="Hibbett D."/>
            <person name="Henrissat B."/>
            <person name="Matheny P.B."/>
            <person name="Labbe J."/>
            <person name="Martin F."/>
        </authorList>
    </citation>
    <scope>NUCLEOTIDE SEQUENCE</scope>
    <source>
        <strain evidence="1">HHB10654</strain>
    </source>
</reference>
<dbReference type="Proteomes" id="UP000814140">
    <property type="component" value="Unassembled WGS sequence"/>
</dbReference>
<reference evidence="1" key="2">
    <citation type="journal article" date="2022" name="New Phytol.">
        <title>Evolutionary transition to the ectomycorrhizal habit in the genomes of a hyperdiverse lineage of mushroom-forming fungi.</title>
        <authorList>
            <person name="Looney B."/>
            <person name="Miyauchi S."/>
            <person name="Morin E."/>
            <person name="Drula E."/>
            <person name="Courty P.E."/>
            <person name="Kohler A."/>
            <person name="Kuo A."/>
            <person name="LaButti K."/>
            <person name="Pangilinan J."/>
            <person name="Lipzen A."/>
            <person name="Riley R."/>
            <person name="Andreopoulos W."/>
            <person name="He G."/>
            <person name="Johnson J."/>
            <person name="Nolan M."/>
            <person name="Tritt A."/>
            <person name="Barry K.W."/>
            <person name="Grigoriev I.V."/>
            <person name="Nagy L.G."/>
            <person name="Hibbett D."/>
            <person name="Henrissat B."/>
            <person name="Matheny P.B."/>
            <person name="Labbe J."/>
            <person name="Martin F.M."/>
        </authorList>
    </citation>
    <scope>NUCLEOTIDE SEQUENCE</scope>
    <source>
        <strain evidence="1">HHB10654</strain>
    </source>
</reference>
<organism evidence="1 2">
    <name type="scientific">Artomyces pyxidatus</name>
    <dbReference type="NCBI Taxonomy" id="48021"/>
    <lineage>
        <taxon>Eukaryota</taxon>
        <taxon>Fungi</taxon>
        <taxon>Dikarya</taxon>
        <taxon>Basidiomycota</taxon>
        <taxon>Agaricomycotina</taxon>
        <taxon>Agaricomycetes</taxon>
        <taxon>Russulales</taxon>
        <taxon>Auriscalpiaceae</taxon>
        <taxon>Artomyces</taxon>
    </lineage>
</organism>
<protein>
    <submittedName>
        <fullName evidence="1">Uncharacterized protein</fullName>
    </submittedName>
</protein>